<sequence>MRLRVLPRCRRTITSYLLSIMSATAASSRRKQHHESLKEESMISFEMELDEAIELPLDVSAVAPTDAALSAPLGGKKITMPAARAASESRAAWSNGSTASLRFAVCGNGKELPNTPATTDGVGSPIATPDNAATTTYSAAAPSRTLTWKDTSASQRRAEAQASRQDDFNPMVLCPLQNLGNTCYFNAGVQLLVNCPALVYAVRNSPFAQSTQSNGPLTAHAVSMPRAEAATATTKLCLKGGAATHTLFQEFSTLLARMEMGCAAGERAISPICALDSLAQAYPQFEGRSQQDAAEMMTSLLASLEEEGGQYVEVAQLLKSFEEDAAALRQGVTSLASSPRVSEPVARALKDATAPLLEAETAPSASPHRRDYSEPCNIEEYSQPSLLSSTSEDTFLPGPRSAHFFTVLRLMERVNRENELLERRVKQRQGIAYTNSFKPPRLHFNPLLDGFRGYTLSEVECHNCRAVSRVVSPFNGLLLDVPTAKQRRRYALAHPNVPRRVDFDGQLRQVKKPFRLTWWNPLSLCVAAWRQLKRFFQDPFPYPLWLDECLDIHFEPEVLRGCNRYRCESCDTTTDATKSETLLALPEYLLIHMKRFEAGRFFNSKKSDSVFFPTSWRPLTKMQARQSPINTDDAPPALPEYLDLRHYLHSSVAPFAEPIPPCLWSTGNEPHQQHHASRDDASSPASSIATTYTLDGIVNHHGGYDGGHYTVFLYKATEERQAWVYISDDEVEQAEEVVATDTEYVLLYRRQPLVQAAPESDEAEQLRRKACYYLSQSSPSCPAPNTAAATTAGPKSSKLHNRCPFSSSSAGGAASAPPHAATAATEPWVYISRMWLQRVVFMHEPGPIVNRLCYCRPEDQGRVSMYRTIFPATVKVPAEVPHVHGPPVSWFYVPITQRDYDIFYNAFGGNAAVTASEYESLRAMQGKFCAAIDLAERQRGSAARPAPRR</sequence>
<dbReference type="Pfam" id="PF00443">
    <property type="entry name" value="UCH"/>
    <property type="match status" value="1"/>
</dbReference>
<feature type="compositionally biased region" description="Low complexity" evidence="1">
    <location>
        <begin position="777"/>
        <end position="792"/>
    </location>
</feature>
<dbReference type="VEuPathDB" id="TriTrypDB:LdCL_090007700"/>
<dbReference type="InterPro" id="IPR018200">
    <property type="entry name" value="USP_CS"/>
</dbReference>
<dbReference type="InterPro" id="IPR050185">
    <property type="entry name" value="Ub_carboxyl-term_hydrolase"/>
</dbReference>
<dbReference type="GO" id="GO:0004843">
    <property type="term" value="F:cysteine-type deubiquitinase activity"/>
    <property type="evidence" value="ECO:0007669"/>
    <property type="project" value="InterPro"/>
</dbReference>
<dbReference type="InterPro" id="IPR038765">
    <property type="entry name" value="Papain-like_cys_pep_sf"/>
</dbReference>
<evidence type="ECO:0000256" key="1">
    <source>
        <dbReference type="SAM" id="MobiDB-lite"/>
    </source>
</evidence>
<dbReference type="PROSITE" id="PS50235">
    <property type="entry name" value="USP_3"/>
    <property type="match status" value="1"/>
</dbReference>
<dbReference type="Proteomes" id="UP000601710">
    <property type="component" value="Chromosome 9"/>
</dbReference>
<accession>A0A6J8F8F3</accession>
<dbReference type="VEuPathDB" id="TriTrypDB:LdBPK_090390.1"/>
<feature type="region of interest" description="Disordered" evidence="1">
    <location>
        <begin position="665"/>
        <end position="684"/>
    </location>
</feature>
<evidence type="ECO:0000313" key="4">
    <source>
        <dbReference type="Proteomes" id="UP000601710"/>
    </source>
</evidence>
<proteinExistence type="predicted"/>
<dbReference type="PROSITE" id="PS00973">
    <property type="entry name" value="USP_2"/>
    <property type="match status" value="1"/>
</dbReference>
<evidence type="ECO:0000313" key="3">
    <source>
        <dbReference type="EMBL" id="CAC5427813.1"/>
    </source>
</evidence>
<dbReference type="PANTHER" id="PTHR21646:SF92">
    <property type="entry name" value="CARBOXYL-TERMINAL HYDROLASE, PUTATIVE-RELATED"/>
    <property type="match status" value="1"/>
</dbReference>
<feature type="region of interest" description="Disordered" evidence="1">
    <location>
        <begin position="777"/>
        <end position="803"/>
    </location>
</feature>
<dbReference type="CDD" id="cd02257">
    <property type="entry name" value="Peptidase_C19"/>
    <property type="match status" value="1"/>
</dbReference>
<dbReference type="InterPro" id="IPR001394">
    <property type="entry name" value="Peptidase_C19_UCH"/>
</dbReference>
<evidence type="ECO:0000259" key="2">
    <source>
        <dbReference type="PROSITE" id="PS50235"/>
    </source>
</evidence>
<protein>
    <submittedName>
        <fullName evidence="3">Cysteine_peptidase_Clan_CA_family_C19_putative/Ge neDB:LmjF.09.0240</fullName>
    </submittedName>
</protein>
<dbReference type="PANTHER" id="PTHR21646">
    <property type="entry name" value="UBIQUITIN CARBOXYL-TERMINAL HYDROLASE"/>
    <property type="match status" value="1"/>
</dbReference>
<gene>
    <name evidence="3" type="ORF">LDHU3_09.0340</name>
</gene>
<dbReference type="AlphaFoldDB" id="A0A6J8F8F3"/>
<dbReference type="Gene3D" id="3.90.70.10">
    <property type="entry name" value="Cysteine proteinases"/>
    <property type="match status" value="2"/>
</dbReference>
<organism evidence="3 4">
    <name type="scientific">Leishmania donovani</name>
    <dbReference type="NCBI Taxonomy" id="5661"/>
    <lineage>
        <taxon>Eukaryota</taxon>
        <taxon>Discoba</taxon>
        <taxon>Euglenozoa</taxon>
        <taxon>Kinetoplastea</taxon>
        <taxon>Metakinetoplastina</taxon>
        <taxon>Trypanosomatida</taxon>
        <taxon>Trypanosomatidae</taxon>
        <taxon>Leishmaniinae</taxon>
        <taxon>Leishmania</taxon>
    </lineage>
</organism>
<dbReference type="GO" id="GO:0016579">
    <property type="term" value="P:protein deubiquitination"/>
    <property type="evidence" value="ECO:0007669"/>
    <property type="project" value="InterPro"/>
</dbReference>
<name>A0A6J8F8F3_LEIDO</name>
<reference evidence="3" key="1">
    <citation type="submission" date="2020-06" db="EMBL/GenBank/DDBJ databases">
        <authorList>
            <person name="Camacho E."/>
            <person name="Gonzalez-de la Fuente S."/>
            <person name="Rastrojo A."/>
            <person name="Peiro-Pastor R."/>
            <person name="Solana JC."/>
            <person name="Tabera L."/>
            <person name="Gamarro F."/>
            <person name="Carrasco-Ramiro F."/>
            <person name="Requena JM."/>
            <person name="Aguado B."/>
        </authorList>
    </citation>
    <scope>NUCLEOTIDE SEQUENCE</scope>
</reference>
<feature type="domain" description="USP" evidence="2">
    <location>
        <begin position="174"/>
        <end position="751"/>
    </location>
</feature>
<dbReference type="SUPFAM" id="SSF54001">
    <property type="entry name" value="Cysteine proteinases"/>
    <property type="match status" value="1"/>
</dbReference>
<dbReference type="EMBL" id="LR812629">
    <property type="protein sequence ID" value="CAC5427813.1"/>
    <property type="molecule type" value="Genomic_DNA"/>
</dbReference>
<dbReference type="VEuPathDB" id="TriTrypDB:LDHU3_09.0340"/>
<dbReference type="InterPro" id="IPR028889">
    <property type="entry name" value="USP"/>
</dbReference>